<dbReference type="AlphaFoldDB" id="A0A2P4QSL0"/>
<keyword evidence="2" id="KW-1185">Reference proteome</keyword>
<proteinExistence type="predicted"/>
<dbReference type="VEuPathDB" id="FungiDB:RhiirFUN_014161"/>
<dbReference type="EMBL" id="AUPC02000016">
    <property type="protein sequence ID" value="POG80620.1"/>
    <property type="molecule type" value="Genomic_DNA"/>
</dbReference>
<gene>
    <name evidence="1" type="ORF">GLOIN_2v1764175</name>
</gene>
<dbReference type="Proteomes" id="UP000018888">
    <property type="component" value="Unassembled WGS sequence"/>
</dbReference>
<name>A0A2P4QSL0_RHIID</name>
<comment type="caution">
    <text evidence="1">The sequence shown here is derived from an EMBL/GenBank/DDBJ whole genome shotgun (WGS) entry which is preliminary data.</text>
</comment>
<protein>
    <submittedName>
        <fullName evidence="1">Uncharacterized protein</fullName>
    </submittedName>
</protein>
<sequence>MTQETLKEEGTGFVCLGWVRVSKVETIPRNLNPKIGSNGNIYLLSNDHILRLNDGNEERSIVRQPAYEEVTYREIEGEKSLSERKQQFATFVNGIRDNYEIDKKLFGIDAAIALVDDPDKKQSINPKDVAIPESEFKLRSLKPIVLSGIRDVNLIETSDCVFKVGRSGSITFRLSDYLSGPDRIRDEKRLNLKASRALSECEERHFRKDRRVRENGIRPDRQEARTWRKERNRKMCTPSVHIETNNGNVSGTTNGGAFFAGLERDVSKKRKYQENANEIAEDAILIIPILQASMSKYIIFE</sequence>
<evidence type="ECO:0000313" key="2">
    <source>
        <dbReference type="Proteomes" id="UP000018888"/>
    </source>
</evidence>
<evidence type="ECO:0000313" key="1">
    <source>
        <dbReference type="EMBL" id="POG80620.1"/>
    </source>
</evidence>
<reference evidence="1 2" key="1">
    <citation type="journal article" date="2013" name="Proc. Natl. Acad. Sci. U.S.A.">
        <title>Genome of an arbuscular mycorrhizal fungus provides insight into the oldest plant symbiosis.</title>
        <authorList>
            <person name="Tisserant E."/>
            <person name="Malbreil M."/>
            <person name="Kuo A."/>
            <person name="Kohler A."/>
            <person name="Symeonidi A."/>
            <person name="Balestrini R."/>
            <person name="Charron P."/>
            <person name="Duensing N."/>
            <person name="Frei Dit Frey N."/>
            <person name="Gianinazzi-Pearson V."/>
            <person name="Gilbert L.B."/>
            <person name="Handa Y."/>
            <person name="Herr J.R."/>
            <person name="Hijri M."/>
            <person name="Koul R."/>
            <person name="Kawaguchi M."/>
            <person name="Krajinski F."/>
            <person name="Lammers P.J."/>
            <person name="Masclaux F.G."/>
            <person name="Murat C."/>
            <person name="Morin E."/>
            <person name="Ndikumana S."/>
            <person name="Pagni M."/>
            <person name="Petitpierre D."/>
            <person name="Requena N."/>
            <person name="Rosikiewicz P."/>
            <person name="Riley R."/>
            <person name="Saito K."/>
            <person name="San Clemente H."/>
            <person name="Shapiro H."/>
            <person name="van Tuinen D."/>
            <person name="Becard G."/>
            <person name="Bonfante P."/>
            <person name="Paszkowski U."/>
            <person name="Shachar-Hill Y.Y."/>
            <person name="Tuskan G.A."/>
            <person name="Young P.W."/>
            <person name="Sanders I.R."/>
            <person name="Henrissat B."/>
            <person name="Rensing S.A."/>
            <person name="Grigoriev I.V."/>
            <person name="Corradi N."/>
            <person name="Roux C."/>
            <person name="Martin F."/>
        </authorList>
    </citation>
    <scope>NUCLEOTIDE SEQUENCE [LARGE SCALE GENOMIC DNA]</scope>
    <source>
        <strain evidence="1 2">DAOM 197198</strain>
    </source>
</reference>
<accession>A0A2P4QSL0</accession>
<organism evidence="1 2">
    <name type="scientific">Rhizophagus irregularis (strain DAOM 181602 / DAOM 197198 / MUCL 43194)</name>
    <name type="common">Arbuscular mycorrhizal fungus</name>
    <name type="synonym">Glomus intraradices</name>
    <dbReference type="NCBI Taxonomy" id="747089"/>
    <lineage>
        <taxon>Eukaryota</taxon>
        <taxon>Fungi</taxon>
        <taxon>Fungi incertae sedis</taxon>
        <taxon>Mucoromycota</taxon>
        <taxon>Glomeromycotina</taxon>
        <taxon>Glomeromycetes</taxon>
        <taxon>Glomerales</taxon>
        <taxon>Glomeraceae</taxon>
        <taxon>Rhizophagus</taxon>
    </lineage>
</organism>
<reference evidence="1 2" key="2">
    <citation type="journal article" date="2018" name="New Phytol.">
        <title>High intraspecific genome diversity in the model arbuscular mycorrhizal symbiont Rhizophagus irregularis.</title>
        <authorList>
            <person name="Chen E.C.H."/>
            <person name="Morin E."/>
            <person name="Beaudet D."/>
            <person name="Noel J."/>
            <person name="Yildirir G."/>
            <person name="Ndikumana S."/>
            <person name="Charron P."/>
            <person name="St-Onge C."/>
            <person name="Giorgi J."/>
            <person name="Kruger M."/>
            <person name="Marton T."/>
            <person name="Ropars J."/>
            <person name="Grigoriev I.V."/>
            <person name="Hainaut M."/>
            <person name="Henrissat B."/>
            <person name="Roux C."/>
            <person name="Martin F."/>
            <person name="Corradi N."/>
        </authorList>
    </citation>
    <scope>NUCLEOTIDE SEQUENCE [LARGE SCALE GENOMIC DNA]</scope>
    <source>
        <strain evidence="1 2">DAOM 197198</strain>
    </source>
</reference>